<evidence type="ECO:0000256" key="8">
    <source>
        <dbReference type="PIRSR" id="PIRSR602401-1"/>
    </source>
</evidence>
<sequence length="522" mass="58970">MAEKTAFKIISKTLRQVINRSSSTLSHAMTSDLAVPGSTVRSFDEIPGPTGIHRWPVIGTLLNFQPFTEFTAENTYQLLRSMYLQYGPIFRLKLGEDTVVLTDPEDVGTVYANEGRCPLRPNLSLRDAYARRNGLTLRDVSTLQGEEWQALRSPLNKLLVRVNAATHYLPAQSQVADDLVNSLAREDLTAEKISELLFRFSAESIGVVCFNSRLGLLQNINEDNAEIQQFLQAAKDNFTALHDSLTGKSLAHTLYRNTTYTQYENSMIVLSQYSRKLITQARQKLDQHRNEQSFNPEKHNLLNSLLSDKSLDDESVSQILESLFIGGTDSTAGSIAALFYNLARNPDKQDKLAAEVKQCTGSASEVTPEMISRMHYLKACVKESFRLHYPASTVFRVLSKDIVVSGYHVPAGVQIFLMNALTCEHHFENPRQYLPERWMRSFEGHLGDSIPKNAVLPFSMGPRNCIGRRFAEQEIYLSAIKVLQKLKIGIADESRDVKFVYRIFLQPEQPIQFTFTKRSEGM</sequence>
<evidence type="ECO:0000256" key="6">
    <source>
        <dbReference type="ARBA" id="ARBA00023004"/>
    </source>
</evidence>
<evidence type="ECO:0000256" key="7">
    <source>
        <dbReference type="ARBA" id="ARBA00023033"/>
    </source>
</evidence>
<feature type="binding site" description="axial binding residue" evidence="8">
    <location>
        <position position="465"/>
    </location>
    <ligand>
        <name>heme</name>
        <dbReference type="ChEBI" id="CHEBI:30413"/>
    </ligand>
    <ligandPart>
        <name>Fe</name>
        <dbReference type="ChEBI" id="CHEBI:18248"/>
    </ligandPart>
</feature>
<dbReference type="GO" id="GO:0016705">
    <property type="term" value="F:oxidoreductase activity, acting on paired donors, with incorporation or reduction of molecular oxygen"/>
    <property type="evidence" value="ECO:0007669"/>
    <property type="project" value="InterPro"/>
</dbReference>
<dbReference type="InterPro" id="IPR036396">
    <property type="entry name" value="Cyt_P450_sf"/>
</dbReference>
<dbReference type="GO" id="GO:0004497">
    <property type="term" value="F:monooxygenase activity"/>
    <property type="evidence" value="ECO:0007669"/>
    <property type="project" value="UniProtKB-KW"/>
</dbReference>
<dbReference type="PANTHER" id="PTHR24279:SF120">
    <property type="entry name" value="CYTOCHROME P450"/>
    <property type="match status" value="1"/>
</dbReference>
<evidence type="ECO:0000313" key="10">
    <source>
        <dbReference type="Proteomes" id="UP001165740"/>
    </source>
</evidence>
<dbReference type="InterPro" id="IPR050479">
    <property type="entry name" value="CYP11_CYP27_families"/>
</dbReference>
<name>A0A9W3B8A7_BIOGL</name>
<evidence type="ECO:0000256" key="4">
    <source>
        <dbReference type="ARBA" id="ARBA00022723"/>
    </source>
</evidence>
<dbReference type="PROSITE" id="PS00086">
    <property type="entry name" value="CYTOCHROME_P450"/>
    <property type="match status" value="1"/>
</dbReference>
<comment type="cofactor">
    <cofactor evidence="1 8">
        <name>heme</name>
        <dbReference type="ChEBI" id="CHEBI:30413"/>
    </cofactor>
</comment>
<dbReference type="Proteomes" id="UP001165740">
    <property type="component" value="Chromosome 8"/>
</dbReference>
<dbReference type="GO" id="GO:0020037">
    <property type="term" value="F:heme binding"/>
    <property type="evidence" value="ECO:0007669"/>
    <property type="project" value="InterPro"/>
</dbReference>
<dbReference type="PRINTS" id="PR00385">
    <property type="entry name" value="P450"/>
</dbReference>
<dbReference type="RefSeq" id="XP_055895711.1">
    <property type="nucleotide sequence ID" value="XM_056039736.1"/>
</dbReference>
<evidence type="ECO:0000313" key="11">
    <source>
        <dbReference type="RefSeq" id="XP_055895711.1"/>
    </source>
</evidence>
<evidence type="ECO:0000256" key="5">
    <source>
        <dbReference type="ARBA" id="ARBA00023002"/>
    </source>
</evidence>
<organism evidence="10 12">
    <name type="scientific">Biomphalaria glabrata</name>
    <name type="common">Bloodfluke planorb</name>
    <name type="synonym">Freshwater snail</name>
    <dbReference type="NCBI Taxonomy" id="6526"/>
    <lineage>
        <taxon>Eukaryota</taxon>
        <taxon>Metazoa</taxon>
        <taxon>Spiralia</taxon>
        <taxon>Lophotrochozoa</taxon>
        <taxon>Mollusca</taxon>
        <taxon>Gastropoda</taxon>
        <taxon>Heterobranchia</taxon>
        <taxon>Euthyneura</taxon>
        <taxon>Panpulmonata</taxon>
        <taxon>Hygrophila</taxon>
        <taxon>Lymnaeoidea</taxon>
        <taxon>Planorbidae</taxon>
        <taxon>Biomphalaria</taxon>
    </lineage>
</organism>
<protein>
    <submittedName>
        <fullName evidence="11 12">Probable cytochrome P450 CYP44</fullName>
    </submittedName>
</protein>
<reference evidence="11 12" key="1">
    <citation type="submission" date="2025-04" db="UniProtKB">
        <authorList>
            <consortium name="RefSeq"/>
        </authorList>
    </citation>
    <scope>IDENTIFICATION</scope>
</reference>
<dbReference type="SUPFAM" id="SSF48264">
    <property type="entry name" value="Cytochrome P450"/>
    <property type="match status" value="1"/>
</dbReference>
<keyword evidence="5 9" id="KW-0560">Oxidoreductase</keyword>
<dbReference type="InterPro" id="IPR017972">
    <property type="entry name" value="Cyt_P450_CS"/>
</dbReference>
<keyword evidence="4 8" id="KW-0479">Metal-binding</keyword>
<dbReference type="InterPro" id="IPR001128">
    <property type="entry name" value="Cyt_P450"/>
</dbReference>
<gene>
    <name evidence="11 12" type="primary">LOC106061920</name>
</gene>
<comment type="similarity">
    <text evidence="2 9">Belongs to the cytochrome P450 family.</text>
</comment>
<keyword evidence="7 9" id="KW-0503">Monooxygenase</keyword>
<keyword evidence="10" id="KW-1185">Reference proteome</keyword>
<dbReference type="GeneID" id="106061920"/>
<dbReference type="PRINTS" id="PR00463">
    <property type="entry name" value="EP450I"/>
</dbReference>
<accession>A0A9W3B8A7</accession>
<proteinExistence type="inferred from homology"/>
<dbReference type="GO" id="GO:0005506">
    <property type="term" value="F:iron ion binding"/>
    <property type="evidence" value="ECO:0007669"/>
    <property type="project" value="InterPro"/>
</dbReference>
<evidence type="ECO:0000256" key="2">
    <source>
        <dbReference type="ARBA" id="ARBA00010617"/>
    </source>
</evidence>
<dbReference type="OMA" id="EAWKNEY"/>
<dbReference type="PANTHER" id="PTHR24279">
    <property type="entry name" value="CYTOCHROME P450"/>
    <property type="match status" value="1"/>
</dbReference>
<keyword evidence="3 8" id="KW-0349">Heme</keyword>
<dbReference type="InterPro" id="IPR002401">
    <property type="entry name" value="Cyt_P450_E_grp-I"/>
</dbReference>
<dbReference type="Pfam" id="PF00067">
    <property type="entry name" value="p450"/>
    <property type="match status" value="1"/>
</dbReference>
<dbReference type="RefSeq" id="XP_055895712.1">
    <property type="nucleotide sequence ID" value="XM_056039737.1"/>
</dbReference>
<keyword evidence="6 8" id="KW-0408">Iron</keyword>
<evidence type="ECO:0000256" key="3">
    <source>
        <dbReference type="ARBA" id="ARBA00022617"/>
    </source>
</evidence>
<dbReference type="Gene3D" id="1.10.630.10">
    <property type="entry name" value="Cytochrome P450"/>
    <property type="match status" value="1"/>
</dbReference>
<evidence type="ECO:0000256" key="1">
    <source>
        <dbReference type="ARBA" id="ARBA00001971"/>
    </source>
</evidence>
<dbReference type="AlphaFoldDB" id="A0A9W3B8A7"/>
<dbReference type="CDD" id="cd11054">
    <property type="entry name" value="CYP24A1-like"/>
    <property type="match status" value="1"/>
</dbReference>
<evidence type="ECO:0000256" key="9">
    <source>
        <dbReference type="RuleBase" id="RU000461"/>
    </source>
</evidence>
<evidence type="ECO:0000313" key="12">
    <source>
        <dbReference type="RefSeq" id="XP_055895712.1"/>
    </source>
</evidence>
<dbReference type="OrthoDB" id="3945418at2759"/>